<sequence length="254" mass="27897">MTEEQRAKLHHEIRISPIKIAIDPLRCGWVGKPYFILKAGSKRCKIFNRPQNDHVQPEVYTLVNMTSETIKFASIAGAAYLEPNDMTVSYGRFILDSERDHAVYNIFPKLKEKLILIGETSFKDGDRVAYEDNKNLTLSYFHDAVRRKELMYIEPSGMHPSGYSNAYGYIIRGAGMVFVAAAQGASLAAFGAIAESYAFGEDLDMYKLSVLATGGAAAGVVEKFTNNPKLAAAIGASVVGGCASCHLKSNEWPE</sequence>
<dbReference type="RefSeq" id="WP_290017669.1">
    <property type="nucleotide sequence ID" value="NZ_JAOPLL010000002.1"/>
</dbReference>
<organism evidence="1 2">
    <name type="scientific">Aeromonas bestiarum</name>
    <dbReference type="NCBI Taxonomy" id="105751"/>
    <lineage>
        <taxon>Bacteria</taxon>
        <taxon>Pseudomonadati</taxon>
        <taxon>Pseudomonadota</taxon>
        <taxon>Gammaproteobacteria</taxon>
        <taxon>Aeromonadales</taxon>
        <taxon>Aeromonadaceae</taxon>
        <taxon>Aeromonas</taxon>
    </lineage>
</organism>
<dbReference type="EMBL" id="JAOPLL010000002">
    <property type="protein sequence ID" value="MDM5071415.1"/>
    <property type="molecule type" value="Genomic_DNA"/>
</dbReference>
<protein>
    <submittedName>
        <fullName evidence="1">Uncharacterized protein</fullName>
    </submittedName>
</protein>
<evidence type="ECO:0000313" key="1">
    <source>
        <dbReference type="EMBL" id="MDM5071415.1"/>
    </source>
</evidence>
<dbReference type="Proteomes" id="UP001168107">
    <property type="component" value="Unassembled WGS sequence"/>
</dbReference>
<evidence type="ECO:0000313" key="2">
    <source>
        <dbReference type="Proteomes" id="UP001168107"/>
    </source>
</evidence>
<comment type="caution">
    <text evidence="1">The sequence shown here is derived from an EMBL/GenBank/DDBJ whole genome shotgun (WGS) entry which is preliminary data.</text>
</comment>
<accession>A0ABT7PWE9</accession>
<proteinExistence type="predicted"/>
<keyword evidence="2" id="KW-1185">Reference proteome</keyword>
<reference evidence="1" key="1">
    <citation type="submission" date="2024-05" db="EMBL/GenBank/DDBJ databases">
        <title>WGS of Aeromonas isolates.</title>
        <authorList>
            <person name="Lee H."/>
        </authorList>
    </citation>
    <scope>NUCLEOTIDE SEQUENCE</scope>
    <source>
        <strain evidence="1">SU58-3</strain>
    </source>
</reference>
<name>A0ABT7PWE9_9GAMM</name>
<gene>
    <name evidence="1" type="ORF">OB935_06030</name>
</gene>